<sequence length="108" mass="11588">MADSTPTNGVGAVPGQEIQVLAEVRIQMVLQPGQASPRIAVSYPKQDLLLAQSIAQDGKALIDNLVRQAVASRLADDETLTEAVPKRVLGVKDLRVHGRPVDLRARQS</sequence>
<organism evidence="1">
    <name type="scientific">viral metagenome</name>
    <dbReference type="NCBI Taxonomy" id="1070528"/>
    <lineage>
        <taxon>unclassified sequences</taxon>
        <taxon>metagenomes</taxon>
        <taxon>organismal metagenomes</taxon>
    </lineage>
</organism>
<proteinExistence type="predicted"/>
<protein>
    <submittedName>
        <fullName evidence="1">Uncharacterized protein</fullName>
    </submittedName>
</protein>
<evidence type="ECO:0000313" key="1">
    <source>
        <dbReference type="EMBL" id="QJA63459.1"/>
    </source>
</evidence>
<reference evidence="1" key="1">
    <citation type="submission" date="2020-03" db="EMBL/GenBank/DDBJ databases">
        <title>The deep terrestrial virosphere.</title>
        <authorList>
            <person name="Holmfeldt K."/>
            <person name="Nilsson E."/>
            <person name="Simone D."/>
            <person name="Lopez-Fernandez M."/>
            <person name="Wu X."/>
            <person name="de Brujin I."/>
            <person name="Lundin D."/>
            <person name="Andersson A."/>
            <person name="Bertilsson S."/>
            <person name="Dopson M."/>
        </authorList>
    </citation>
    <scope>NUCLEOTIDE SEQUENCE</scope>
    <source>
        <strain evidence="1">MM415B00627</strain>
    </source>
</reference>
<dbReference type="AlphaFoldDB" id="A0A6M3J0S8"/>
<dbReference type="EMBL" id="MT141497">
    <property type="protein sequence ID" value="QJA63459.1"/>
    <property type="molecule type" value="Genomic_DNA"/>
</dbReference>
<name>A0A6M3J0S8_9ZZZZ</name>
<gene>
    <name evidence="1" type="ORF">MM415B00627_0041</name>
</gene>
<accession>A0A6M3J0S8</accession>